<name>A0A2I2YAS3_GORGO</name>
<dbReference type="AlphaFoldDB" id="A0A2I2YAS3"/>
<dbReference type="Bgee" id="ENSGGOG00000016486">
    <property type="expression patterns" value="Expressed in liver and 5 other cell types or tissues"/>
</dbReference>
<proteinExistence type="predicted"/>
<keyword evidence="2" id="KW-1185">Reference proteome</keyword>
<reference evidence="1 2" key="2">
    <citation type="journal article" date="2012" name="Nature">
        <title>Insights into hominid evolution from the gorilla genome sequence.</title>
        <authorList>
            <person name="Scally A."/>
            <person name="Dutheil J.Y."/>
            <person name="Hillier L.W."/>
            <person name="Jordan G.E."/>
            <person name="Goodhead I."/>
            <person name="Herrero J."/>
            <person name="Hobolth A."/>
            <person name="Lappalainen T."/>
            <person name="Mailund T."/>
            <person name="Marques-Bonet T."/>
            <person name="McCarthy S."/>
            <person name="Montgomery S.H."/>
            <person name="Schwalie P.C."/>
            <person name="Tang Y.A."/>
            <person name="Ward M.C."/>
            <person name="Xue Y."/>
            <person name="Yngvadottir B."/>
            <person name="Alkan C."/>
            <person name="Andersen L.N."/>
            <person name="Ayub Q."/>
            <person name="Ball E.V."/>
            <person name="Beal K."/>
            <person name="Bradley B.J."/>
            <person name="Chen Y."/>
            <person name="Clee C.M."/>
            <person name="Fitzgerald S."/>
            <person name="Graves T.A."/>
            <person name="Gu Y."/>
            <person name="Heath P."/>
            <person name="Heger A."/>
            <person name="Karakoc E."/>
            <person name="Kolb-Kokocinski A."/>
            <person name="Laird G.K."/>
            <person name="Lunter G."/>
            <person name="Meader S."/>
            <person name="Mort M."/>
            <person name="Mullikin J.C."/>
            <person name="Munch K."/>
            <person name="O'Connor T.D."/>
            <person name="Phillips A.D."/>
            <person name="Prado-Martinez J."/>
            <person name="Rogers A.S."/>
            <person name="Sajjadian S."/>
            <person name="Schmidt D."/>
            <person name="Shaw K."/>
            <person name="Simpson J.T."/>
            <person name="Stenson P.D."/>
            <person name="Turner D.J."/>
            <person name="Vigilant L."/>
            <person name="Vilella A.J."/>
            <person name="Whitener W."/>
            <person name="Zhu B."/>
            <person name="Cooper D.N."/>
            <person name="de Jong P."/>
            <person name="Dermitzakis E.T."/>
            <person name="Eichler E.E."/>
            <person name="Flicek P."/>
            <person name="Goldman N."/>
            <person name="Mundy N.I."/>
            <person name="Ning Z."/>
            <person name="Odom D.T."/>
            <person name="Ponting C.P."/>
            <person name="Quail M.A."/>
            <person name="Ryder O.A."/>
            <person name="Searle S.M."/>
            <person name="Warren W.C."/>
            <person name="Wilson R.K."/>
            <person name="Schierup M.H."/>
            <person name="Rogers J."/>
            <person name="Tyler-Smith C."/>
            <person name="Durbin R."/>
        </authorList>
    </citation>
    <scope>NUCLEOTIDE SEQUENCE [LARGE SCALE GENOMIC DNA]</scope>
</reference>
<dbReference type="GeneTree" id="ENSGT00950000183194"/>
<evidence type="ECO:0000313" key="1">
    <source>
        <dbReference type="Ensembl" id="ENSGGOP00000032007.1"/>
    </source>
</evidence>
<sequence>MEPEFLYDLLQLPKGVEPPAEEELSKELEPLLSR</sequence>
<dbReference type="EMBL" id="CABD030121508">
    <property type="status" value="NOT_ANNOTATED_CDS"/>
    <property type="molecule type" value="Genomic_DNA"/>
</dbReference>
<accession>A0A2I2YAS3</accession>
<dbReference type="Proteomes" id="UP000001519">
    <property type="component" value="Chromosome 22"/>
</dbReference>
<organism evidence="1 2">
    <name type="scientific">Gorilla gorilla gorilla</name>
    <name type="common">Western lowland gorilla</name>
    <dbReference type="NCBI Taxonomy" id="9595"/>
    <lineage>
        <taxon>Eukaryota</taxon>
        <taxon>Metazoa</taxon>
        <taxon>Chordata</taxon>
        <taxon>Craniata</taxon>
        <taxon>Vertebrata</taxon>
        <taxon>Euteleostomi</taxon>
        <taxon>Mammalia</taxon>
        <taxon>Eutheria</taxon>
        <taxon>Euarchontoglires</taxon>
        <taxon>Primates</taxon>
        <taxon>Haplorrhini</taxon>
        <taxon>Catarrhini</taxon>
        <taxon>Hominidae</taxon>
        <taxon>Gorilla</taxon>
    </lineage>
</organism>
<reference evidence="2" key="1">
    <citation type="submission" date="2011-05" db="EMBL/GenBank/DDBJ databases">
        <title>Insights into the evolution of the great apes provided by the gorilla genome.</title>
        <authorList>
            <person name="Scally A."/>
        </authorList>
    </citation>
    <scope>NUCLEOTIDE SEQUENCE [LARGE SCALE GENOMIC DNA]</scope>
</reference>
<evidence type="ECO:0000313" key="2">
    <source>
        <dbReference type="Proteomes" id="UP000001519"/>
    </source>
</evidence>
<reference evidence="1" key="3">
    <citation type="submission" date="2025-08" db="UniProtKB">
        <authorList>
            <consortium name="Ensembl"/>
        </authorList>
    </citation>
    <scope>IDENTIFICATION</scope>
</reference>
<reference evidence="1" key="4">
    <citation type="submission" date="2025-09" db="UniProtKB">
        <authorList>
            <consortium name="Ensembl"/>
        </authorList>
    </citation>
    <scope>IDENTIFICATION</scope>
</reference>
<dbReference type="Ensembl" id="ENSGGOT00000060020.1">
    <property type="protein sequence ID" value="ENSGGOP00000032007.1"/>
    <property type="gene ID" value="ENSGGOG00000016486.3"/>
</dbReference>
<dbReference type="SMR" id="A0A2I2YAS3"/>
<protein>
    <submittedName>
        <fullName evidence="1">Parvin gamma</fullName>
    </submittedName>
</protein>